<feature type="domain" description="DUF642" evidence="7">
    <location>
        <begin position="20"/>
        <end position="180"/>
    </location>
</feature>
<dbReference type="PANTHER" id="PTHR31265">
    <property type="entry name" value="OS02G0527500 PROTEIN-RELATED"/>
    <property type="match status" value="1"/>
</dbReference>
<evidence type="ECO:0000256" key="6">
    <source>
        <dbReference type="SAM" id="SignalP"/>
    </source>
</evidence>
<protein>
    <recommendedName>
        <fullName evidence="7">DUF642 domain-containing protein</fullName>
    </recommendedName>
</protein>
<dbReference type="Proteomes" id="UP000826271">
    <property type="component" value="Unassembled WGS sequence"/>
</dbReference>
<accession>A0AAV6XQZ8</accession>
<feature type="domain" description="DUF642" evidence="7">
    <location>
        <begin position="193"/>
        <end position="358"/>
    </location>
</feature>
<name>A0AAV6XQZ8_9LAMI</name>
<dbReference type="AlphaFoldDB" id="A0AAV6XQZ8"/>
<keyword evidence="5" id="KW-0325">Glycoprotein</keyword>
<proteinExistence type="predicted"/>
<evidence type="ECO:0000313" key="8">
    <source>
        <dbReference type="EMBL" id="KAG8384969.1"/>
    </source>
</evidence>
<organism evidence="8 9">
    <name type="scientific">Buddleja alternifolia</name>
    <dbReference type="NCBI Taxonomy" id="168488"/>
    <lineage>
        <taxon>Eukaryota</taxon>
        <taxon>Viridiplantae</taxon>
        <taxon>Streptophyta</taxon>
        <taxon>Embryophyta</taxon>
        <taxon>Tracheophyta</taxon>
        <taxon>Spermatophyta</taxon>
        <taxon>Magnoliopsida</taxon>
        <taxon>eudicotyledons</taxon>
        <taxon>Gunneridae</taxon>
        <taxon>Pentapetalae</taxon>
        <taxon>asterids</taxon>
        <taxon>lamiids</taxon>
        <taxon>Lamiales</taxon>
        <taxon>Scrophulariaceae</taxon>
        <taxon>Buddlejeae</taxon>
        <taxon>Buddleja</taxon>
    </lineage>
</organism>
<dbReference type="InterPro" id="IPR052437">
    <property type="entry name" value="Pectin_Meth_Modulator"/>
</dbReference>
<keyword evidence="4 6" id="KW-0732">Signal</keyword>
<keyword evidence="9" id="KW-1185">Reference proteome</keyword>
<dbReference type="InterPro" id="IPR006946">
    <property type="entry name" value="DGR2-like_dom"/>
</dbReference>
<evidence type="ECO:0000313" key="9">
    <source>
        <dbReference type="Proteomes" id="UP000826271"/>
    </source>
</evidence>
<evidence type="ECO:0000256" key="3">
    <source>
        <dbReference type="ARBA" id="ARBA00022525"/>
    </source>
</evidence>
<dbReference type="GO" id="GO:0005576">
    <property type="term" value="C:extracellular region"/>
    <property type="evidence" value="ECO:0007669"/>
    <property type="project" value="UniProtKB-SubCell"/>
</dbReference>
<evidence type="ECO:0000256" key="2">
    <source>
        <dbReference type="ARBA" id="ARBA00004613"/>
    </source>
</evidence>
<dbReference type="Gene3D" id="2.60.120.260">
    <property type="entry name" value="Galactose-binding domain-like"/>
    <property type="match status" value="1"/>
</dbReference>
<dbReference type="EMBL" id="WHWC01000004">
    <property type="protein sequence ID" value="KAG8384969.1"/>
    <property type="molecule type" value="Genomic_DNA"/>
</dbReference>
<feature type="chain" id="PRO_5043417392" description="DUF642 domain-containing protein" evidence="6">
    <location>
        <begin position="19"/>
        <end position="383"/>
    </location>
</feature>
<reference evidence="8" key="1">
    <citation type="submission" date="2019-10" db="EMBL/GenBank/DDBJ databases">
        <authorList>
            <person name="Zhang R."/>
            <person name="Pan Y."/>
            <person name="Wang J."/>
            <person name="Ma R."/>
            <person name="Yu S."/>
        </authorList>
    </citation>
    <scope>NUCLEOTIDE SEQUENCE</scope>
    <source>
        <strain evidence="8">LA-IB0</strain>
        <tissue evidence="8">Leaf</tissue>
    </source>
</reference>
<gene>
    <name evidence="8" type="ORF">BUALT_Bualt04G0173400</name>
</gene>
<evidence type="ECO:0000256" key="5">
    <source>
        <dbReference type="ARBA" id="ARBA00023180"/>
    </source>
</evidence>
<keyword evidence="3" id="KW-0964">Secreted</keyword>
<comment type="subcellular location">
    <subcellularLocation>
        <location evidence="1">Cell envelope</location>
    </subcellularLocation>
    <subcellularLocation>
        <location evidence="2">Secreted</location>
    </subcellularLocation>
</comment>
<comment type="caution">
    <text evidence="8">The sequence shown here is derived from an EMBL/GenBank/DDBJ whole genome shotgun (WGS) entry which is preliminary data.</text>
</comment>
<dbReference type="PANTHER" id="PTHR31265:SF28">
    <property type="entry name" value="EMB|CAB87702.1"/>
    <property type="match status" value="1"/>
</dbReference>
<dbReference type="Pfam" id="PF04862">
    <property type="entry name" value="DUF642"/>
    <property type="match status" value="2"/>
</dbReference>
<evidence type="ECO:0000259" key="7">
    <source>
        <dbReference type="Pfam" id="PF04862"/>
    </source>
</evidence>
<evidence type="ECO:0000256" key="1">
    <source>
        <dbReference type="ARBA" id="ARBA00004196"/>
    </source>
</evidence>
<feature type="signal peptide" evidence="6">
    <location>
        <begin position="1"/>
        <end position="18"/>
    </location>
</feature>
<sequence>MKITAVFIAGVFLALASADILQNPDFELPPSNWRANSTTPFFPLDGNGTLPGWTFEGAVEYATAGPNLELTRDGHAIVLGQDGQINQTFTANGDQMQYLLTFTLARRIQNCTSNASLVVSAPDSSAQFSLTQRYGNEPWEVYGHQLGSWGDGESINLVIQSQVVDTDPNSTCWPVVDALSLITVRSLNQDHGNLLRNGGFEAGPSFLNFSNKGVLLDSEPSLTESALQQWTITGTVKYINAKNYFIPEGNSAIEIVSGTSAGVQTVVQLLTEGSNYNLEFMLGDANDSCPGDFTVGVTAGSSIQNFTIHSNGTGSAQKYLLTFTGAGPSPTPISFQSYTTTQREDGVLCGPVIDGVVLHASSGHRANLHSASLTVLLLIALLN</sequence>
<evidence type="ECO:0000256" key="4">
    <source>
        <dbReference type="ARBA" id="ARBA00022729"/>
    </source>
</evidence>